<comment type="similarity">
    <text evidence="1 4">Belongs to the glycosyl hydrolase 26 family.</text>
</comment>
<keyword evidence="2 4" id="KW-0378">Hydrolase</keyword>
<feature type="active site" description="Proton donor" evidence="4">
    <location>
        <position position="141"/>
    </location>
</feature>
<organism evidence="7 8">
    <name type="scientific">Nocardioides panacisoli</name>
    <dbReference type="NCBI Taxonomy" id="627624"/>
    <lineage>
        <taxon>Bacteria</taxon>
        <taxon>Bacillati</taxon>
        <taxon>Actinomycetota</taxon>
        <taxon>Actinomycetes</taxon>
        <taxon>Propionibacteriales</taxon>
        <taxon>Nocardioidaceae</taxon>
        <taxon>Nocardioides</taxon>
    </lineage>
</organism>
<keyword evidence="8" id="KW-1185">Reference proteome</keyword>
<dbReference type="SUPFAM" id="SSF51445">
    <property type="entry name" value="(Trans)glycosidases"/>
    <property type="match status" value="1"/>
</dbReference>
<accession>A0ABP7IUU8</accession>
<dbReference type="PANTHER" id="PTHR40079">
    <property type="entry name" value="MANNAN ENDO-1,4-BETA-MANNOSIDASE E-RELATED"/>
    <property type="match status" value="1"/>
</dbReference>
<feature type="chain" id="PRO_5046223084" description="GH26 domain-containing protein" evidence="5">
    <location>
        <begin position="19"/>
        <end position="325"/>
    </location>
</feature>
<keyword evidence="5" id="KW-0732">Signal</keyword>
<dbReference type="Gene3D" id="3.20.20.80">
    <property type="entry name" value="Glycosidases"/>
    <property type="match status" value="1"/>
</dbReference>
<evidence type="ECO:0000259" key="6">
    <source>
        <dbReference type="PROSITE" id="PS51764"/>
    </source>
</evidence>
<dbReference type="InterPro" id="IPR022790">
    <property type="entry name" value="GH26_dom"/>
</dbReference>
<evidence type="ECO:0000256" key="2">
    <source>
        <dbReference type="ARBA" id="ARBA00022801"/>
    </source>
</evidence>
<reference evidence="8" key="1">
    <citation type="journal article" date="2019" name="Int. J. Syst. Evol. Microbiol.">
        <title>The Global Catalogue of Microorganisms (GCM) 10K type strain sequencing project: providing services to taxonomists for standard genome sequencing and annotation.</title>
        <authorList>
            <consortium name="The Broad Institute Genomics Platform"/>
            <consortium name="The Broad Institute Genome Sequencing Center for Infectious Disease"/>
            <person name="Wu L."/>
            <person name="Ma J."/>
        </authorList>
    </citation>
    <scope>NUCLEOTIDE SEQUENCE [LARGE SCALE GENOMIC DNA]</scope>
    <source>
        <strain evidence="8">JCM 16953</strain>
    </source>
</reference>
<dbReference type="PROSITE" id="PS51764">
    <property type="entry name" value="GH26"/>
    <property type="match status" value="1"/>
</dbReference>
<proteinExistence type="inferred from homology"/>
<dbReference type="RefSeq" id="WP_344777107.1">
    <property type="nucleotide sequence ID" value="NZ_BAABAH010000012.1"/>
</dbReference>
<gene>
    <name evidence="7" type="ORF">GCM10022242_31270</name>
</gene>
<sequence>MRRAYLPLVIAVTLAAVAGTGLPAASATRPRPSPAATSASVKFGAYVPGMESDPQRLTRVESAVGVPVGIASYYYGYGDVFPGPTELALANGGRRDVLIAWNMGHSTFRSWAAGDHDDYLDQIAAAARSYPYPLYVRPWPEMNGDWQEFQPTPDGGLPAGGTYAEFRAAWQHVVGYLRAQGATNLRWVFNPTADTYAGTTPIDQIWPGREYVDVLGLDGFNWGNGGFFHWQTFSEILLQQYRNITALDPTLPVWICETGSKEPAEDDGAPVDRHHKKSQWVSDMFRFTGMPRVSALVWFDARKERDWRLDSSSGSLLSFRKALQG</sequence>
<dbReference type="EMBL" id="BAABAH010000012">
    <property type="protein sequence ID" value="GAA3827668.1"/>
    <property type="molecule type" value="Genomic_DNA"/>
</dbReference>
<dbReference type="PANTHER" id="PTHR40079:SF4">
    <property type="entry name" value="GH26 DOMAIN-CONTAINING PROTEIN-RELATED"/>
    <property type="match status" value="1"/>
</dbReference>
<evidence type="ECO:0000313" key="8">
    <source>
        <dbReference type="Proteomes" id="UP001501821"/>
    </source>
</evidence>
<feature type="active site" description="Nucleophile" evidence="4">
    <location>
        <position position="257"/>
    </location>
</feature>
<feature type="signal peptide" evidence="5">
    <location>
        <begin position="1"/>
        <end position="18"/>
    </location>
</feature>
<evidence type="ECO:0000313" key="7">
    <source>
        <dbReference type="EMBL" id="GAA3827668.1"/>
    </source>
</evidence>
<feature type="domain" description="GH26" evidence="6">
    <location>
        <begin position="23"/>
        <end position="325"/>
    </location>
</feature>
<dbReference type="Pfam" id="PF02156">
    <property type="entry name" value="Glyco_hydro_26"/>
    <property type="match status" value="1"/>
</dbReference>
<dbReference type="Proteomes" id="UP001501821">
    <property type="component" value="Unassembled WGS sequence"/>
</dbReference>
<evidence type="ECO:0000256" key="4">
    <source>
        <dbReference type="PROSITE-ProRule" id="PRU01100"/>
    </source>
</evidence>
<dbReference type="InterPro" id="IPR017853">
    <property type="entry name" value="GH"/>
</dbReference>
<evidence type="ECO:0000256" key="3">
    <source>
        <dbReference type="ARBA" id="ARBA00023295"/>
    </source>
</evidence>
<protein>
    <recommendedName>
        <fullName evidence="6">GH26 domain-containing protein</fullName>
    </recommendedName>
</protein>
<dbReference type="InterPro" id="IPR000805">
    <property type="entry name" value="Glyco_hydro_26"/>
</dbReference>
<comment type="caution">
    <text evidence="7">The sequence shown here is derived from an EMBL/GenBank/DDBJ whole genome shotgun (WGS) entry which is preliminary data.</text>
</comment>
<evidence type="ECO:0000256" key="1">
    <source>
        <dbReference type="ARBA" id="ARBA00007754"/>
    </source>
</evidence>
<name>A0ABP7IUU8_9ACTN</name>
<evidence type="ECO:0000256" key="5">
    <source>
        <dbReference type="SAM" id="SignalP"/>
    </source>
</evidence>
<keyword evidence="3 4" id="KW-0326">Glycosidase</keyword>